<evidence type="ECO:0000313" key="1">
    <source>
        <dbReference type="EMBL" id="CAB4241547.1"/>
    </source>
</evidence>
<protein>
    <recommendedName>
        <fullName evidence="2">PD-(D/E)XK nuclease superfamily</fullName>
    </recommendedName>
</protein>
<evidence type="ECO:0008006" key="2">
    <source>
        <dbReference type="Google" id="ProtNLM"/>
    </source>
</evidence>
<gene>
    <name evidence="1" type="ORF">UFOVP71_85</name>
</gene>
<dbReference type="InterPro" id="IPR011604">
    <property type="entry name" value="PDDEXK-like_dom_sf"/>
</dbReference>
<sequence>MLKINPKYKYEKLTRIDGPSRLYATPDGSKVPSVTTILSSTADKTALIEWRKRVGEAEAQRISTESAGLGTLVHKHVENFIEGIERPPGSTPIHVLARSMSDNIINNGLPRVTEVWGMEASLYYPGLYAGTTDLVGLFEGVPAIMDHKTAKKMKKPEWMEDYFIQTTAYALAHNEVHGTDIKKGALFMADREGKYETFVIEGAMFDQYSDKWLRRVEQYYKLN</sequence>
<dbReference type="GO" id="GO:0008297">
    <property type="term" value="F:single-stranded DNA exodeoxyribonuclease activity"/>
    <property type="evidence" value="ECO:0007669"/>
    <property type="project" value="TreeGrafter"/>
</dbReference>
<dbReference type="PANTHER" id="PTHR31340:SF3">
    <property type="entry name" value="MITOCHONDRIAL GENOME MAINTENANCE EXONUCLEASE 1"/>
    <property type="match status" value="1"/>
</dbReference>
<dbReference type="Gene3D" id="3.90.320.10">
    <property type="match status" value="1"/>
</dbReference>
<proteinExistence type="predicted"/>
<dbReference type="PANTHER" id="PTHR31340">
    <property type="entry name" value="MITOCHONDRIAL GENOME MAINTENANCE EXONUCLEASE 1"/>
    <property type="match status" value="1"/>
</dbReference>
<accession>A0A6J5TC44</accession>
<name>A0A6J5TC44_9CAUD</name>
<organism evidence="1">
    <name type="scientific">uncultured Caudovirales phage</name>
    <dbReference type="NCBI Taxonomy" id="2100421"/>
    <lineage>
        <taxon>Viruses</taxon>
        <taxon>Duplodnaviria</taxon>
        <taxon>Heunggongvirae</taxon>
        <taxon>Uroviricota</taxon>
        <taxon>Caudoviricetes</taxon>
        <taxon>Peduoviridae</taxon>
        <taxon>Maltschvirus</taxon>
        <taxon>Maltschvirus maltsch</taxon>
    </lineage>
</organism>
<reference evidence="1" key="1">
    <citation type="submission" date="2020-05" db="EMBL/GenBank/DDBJ databases">
        <authorList>
            <person name="Chiriac C."/>
            <person name="Salcher M."/>
            <person name="Ghai R."/>
            <person name="Kavagutti S V."/>
        </authorList>
    </citation>
    <scope>NUCLEOTIDE SEQUENCE</scope>
</reference>
<dbReference type="EMBL" id="LR797824">
    <property type="protein sequence ID" value="CAB4241547.1"/>
    <property type="molecule type" value="Genomic_DNA"/>
</dbReference>